<dbReference type="GeneID" id="69849880"/>
<dbReference type="GO" id="GO:0046872">
    <property type="term" value="F:metal ion binding"/>
    <property type="evidence" value="ECO:0007669"/>
    <property type="project" value="UniProtKB-KW"/>
</dbReference>
<name>A0A3R5Y056_9BACT</name>
<evidence type="ECO:0000256" key="1">
    <source>
        <dbReference type="ARBA" id="ARBA00001946"/>
    </source>
</evidence>
<evidence type="ECO:0000313" key="9">
    <source>
        <dbReference type="EMBL" id="MBV3406965.1"/>
    </source>
</evidence>
<dbReference type="InterPro" id="IPR043519">
    <property type="entry name" value="NT_sf"/>
</dbReference>
<dbReference type="RefSeq" id="WP_006846416.1">
    <property type="nucleotide sequence ID" value="NZ_CP134816.1"/>
</dbReference>
<dbReference type="EMBL" id="QRYP01000003">
    <property type="protein sequence ID" value="RGV00488.1"/>
    <property type="molecule type" value="Genomic_DNA"/>
</dbReference>
<accession>A0A3R5Y056</accession>
<keyword evidence="2" id="KW-0808">Transferase</keyword>
<dbReference type="Gene3D" id="3.30.460.10">
    <property type="entry name" value="Beta Polymerase, domain 2"/>
    <property type="match status" value="1"/>
</dbReference>
<dbReference type="SUPFAM" id="SSF81301">
    <property type="entry name" value="Nucleotidyltransferase"/>
    <property type="match status" value="1"/>
</dbReference>
<sequence>MLSKNVQEMIPKIQQYLASQPIEKAWLFGSCSRGEETPKSDVDLLVRYQDSDSMSLFDISGIMVNLKKIIKRPVDLIEEDCLLPFASKSANRDKILIYERKS</sequence>
<evidence type="ECO:0000313" key="10">
    <source>
        <dbReference type="EMBL" id="RGV00488.1"/>
    </source>
</evidence>
<dbReference type="PANTHER" id="PTHR33571">
    <property type="entry name" value="SSL8005 PROTEIN"/>
    <property type="match status" value="1"/>
</dbReference>
<reference evidence="9" key="2">
    <citation type="submission" date="2021-06" db="EMBL/GenBank/DDBJ databases">
        <title>Collection of gut derived symbiotic bacterial strains cultured from healthy donors.</title>
        <authorList>
            <person name="Lin H."/>
            <person name="Littmann E."/>
            <person name="Pamer E.G."/>
        </authorList>
    </citation>
    <scope>NUCLEOTIDE SEQUENCE</scope>
    <source>
        <strain evidence="9">MSK.21.60</strain>
    </source>
</reference>
<evidence type="ECO:0000256" key="5">
    <source>
        <dbReference type="ARBA" id="ARBA00022741"/>
    </source>
</evidence>
<keyword evidence="3" id="KW-0548">Nucleotidyltransferase</keyword>
<dbReference type="EMBL" id="JAHOEP010000002">
    <property type="protein sequence ID" value="MBV3406965.1"/>
    <property type="molecule type" value="Genomic_DNA"/>
</dbReference>
<evidence type="ECO:0000256" key="3">
    <source>
        <dbReference type="ARBA" id="ARBA00022695"/>
    </source>
</evidence>
<evidence type="ECO:0000256" key="2">
    <source>
        <dbReference type="ARBA" id="ARBA00022679"/>
    </source>
</evidence>
<dbReference type="InterPro" id="IPR041633">
    <property type="entry name" value="Polbeta"/>
</dbReference>
<reference evidence="10 11" key="1">
    <citation type="submission" date="2018-08" db="EMBL/GenBank/DDBJ databases">
        <title>A genome reference for cultivated species of the human gut microbiota.</title>
        <authorList>
            <person name="Zou Y."/>
            <person name="Xue W."/>
            <person name="Luo G."/>
        </authorList>
    </citation>
    <scope>NUCLEOTIDE SEQUENCE [LARGE SCALE GENOMIC DNA]</scope>
    <source>
        <strain evidence="10 11">AF15-25</strain>
    </source>
</reference>
<organism evidence="10 11">
    <name type="scientific">Segatella copri</name>
    <dbReference type="NCBI Taxonomy" id="165179"/>
    <lineage>
        <taxon>Bacteria</taxon>
        <taxon>Pseudomonadati</taxon>
        <taxon>Bacteroidota</taxon>
        <taxon>Bacteroidia</taxon>
        <taxon>Bacteroidales</taxon>
        <taxon>Prevotellaceae</taxon>
        <taxon>Segatella</taxon>
    </lineage>
</organism>
<gene>
    <name evidence="10" type="ORF">DWW35_02140</name>
    <name evidence="9" type="ORF">KSW80_00820</name>
</gene>
<protein>
    <submittedName>
        <fullName evidence="10">Nucleotidyltransferase domain-containing protein</fullName>
    </submittedName>
</protein>
<keyword evidence="5" id="KW-0547">Nucleotide-binding</keyword>
<dbReference type="AlphaFoldDB" id="A0A3R5Y056"/>
<evidence type="ECO:0000256" key="4">
    <source>
        <dbReference type="ARBA" id="ARBA00022723"/>
    </source>
</evidence>
<keyword evidence="6" id="KW-0067">ATP-binding</keyword>
<comment type="caution">
    <text evidence="10">The sequence shown here is derived from an EMBL/GenBank/DDBJ whole genome shotgun (WGS) entry which is preliminary data.</text>
</comment>
<comment type="cofactor">
    <cofactor evidence="1">
        <name>Mg(2+)</name>
        <dbReference type="ChEBI" id="CHEBI:18420"/>
    </cofactor>
</comment>
<dbReference type="InterPro" id="IPR052038">
    <property type="entry name" value="Type-VII_TA_antitoxin"/>
</dbReference>
<dbReference type="GO" id="GO:0005524">
    <property type="term" value="F:ATP binding"/>
    <property type="evidence" value="ECO:0007669"/>
    <property type="project" value="UniProtKB-KW"/>
</dbReference>
<evidence type="ECO:0000259" key="8">
    <source>
        <dbReference type="Pfam" id="PF18765"/>
    </source>
</evidence>
<proteinExistence type="predicted"/>
<dbReference type="Proteomes" id="UP001196316">
    <property type="component" value="Unassembled WGS sequence"/>
</dbReference>
<dbReference type="PANTHER" id="PTHR33571:SF12">
    <property type="entry name" value="BSL3053 PROTEIN"/>
    <property type="match status" value="1"/>
</dbReference>
<dbReference type="Pfam" id="PF18765">
    <property type="entry name" value="Polbeta"/>
    <property type="match status" value="1"/>
</dbReference>
<evidence type="ECO:0000256" key="7">
    <source>
        <dbReference type="ARBA" id="ARBA00022842"/>
    </source>
</evidence>
<keyword evidence="4" id="KW-0479">Metal-binding</keyword>
<feature type="domain" description="Polymerase beta nucleotidyltransferase" evidence="8">
    <location>
        <begin position="12"/>
        <end position="101"/>
    </location>
</feature>
<keyword evidence="7" id="KW-0460">Magnesium</keyword>
<evidence type="ECO:0000313" key="11">
    <source>
        <dbReference type="Proteomes" id="UP000285236"/>
    </source>
</evidence>
<dbReference type="Proteomes" id="UP000285236">
    <property type="component" value="Unassembled WGS sequence"/>
</dbReference>
<evidence type="ECO:0000256" key="6">
    <source>
        <dbReference type="ARBA" id="ARBA00022840"/>
    </source>
</evidence>
<dbReference type="GO" id="GO:0016779">
    <property type="term" value="F:nucleotidyltransferase activity"/>
    <property type="evidence" value="ECO:0007669"/>
    <property type="project" value="UniProtKB-KW"/>
</dbReference>
<dbReference type="CDD" id="cd05403">
    <property type="entry name" value="NT_KNTase_like"/>
    <property type="match status" value="1"/>
</dbReference>